<dbReference type="GO" id="GO:0033065">
    <property type="term" value="C:Rad51C-XRCC3 complex"/>
    <property type="evidence" value="ECO:0007669"/>
    <property type="project" value="TreeGrafter"/>
</dbReference>
<dbReference type="PANTHER" id="PTHR46487:SF1">
    <property type="entry name" value="DNA REPAIR PROTEIN XRCC3"/>
    <property type="match status" value="1"/>
</dbReference>
<dbReference type="GO" id="GO:0005524">
    <property type="term" value="F:ATP binding"/>
    <property type="evidence" value="ECO:0007669"/>
    <property type="project" value="InterPro"/>
</dbReference>
<accession>A0AAV9Y1X0</accession>
<dbReference type="GO" id="GO:0000400">
    <property type="term" value="F:four-way junction DNA binding"/>
    <property type="evidence" value="ECO:0007669"/>
    <property type="project" value="TreeGrafter"/>
</dbReference>
<sequence>MTDKHKYTKLSLPPKWWRTRSTEEIISDSKNCFNEESRLSTGSSVIDRLFNGGIPKHILFEITGEAGTGKTQWCFSLMASVLLRNINFSDLNEDINDIGFVCVIYTENGVFYKERLFEVLYHRIEFEINKKIPDFKHVNANNDFINIIARKLINYVKIYKIDTLKDLELFIQRDIPYICLNYKLDAIFIDSITNLYRSKVSFSDDHSVSTGLLQISNVFKKIAFDHDSWFIVTNQTTTDINNSVLINDSKGNKKPCLGLLWSNTINWRVFLSKKTHGSERELSVYLSSEIAKIRYVLTN</sequence>
<dbReference type="InterPro" id="IPR027417">
    <property type="entry name" value="P-loop_NTPase"/>
</dbReference>
<reference evidence="2 3" key="1">
    <citation type="submission" date="2023-10" db="EMBL/GenBank/DDBJ databases">
        <title>Comparative genomics analysis reveals potential genetic determinants of host preference in Cryptosporidium xiaoi.</title>
        <authorList>
            <person name="Xiao L."/>
            <person name="Li J."/>
        </authorList>
    </citation>
    <scope>NUCLEOTIDE SEQUENCE [LARGE SCALE GENOMIC DNA]</scope>
    <source>
        <strain evidence="2 3">52996</strain>
    </source>
</reference>
<evidence type="ECO:0000259" key="1">
    <source>
        <dbReference type="PROSITE" id="PS50162"/>
    </source>
</evidence>
<dbReference type="GO" id="GO:0090656">
    <property type="term" value="P:t-circle formation"/>
    <property type="evidence" value="ECO:0007669"/>
    <property type="project" value="TreeGrafter"/>
</dbReference>
<protein>
    <recommendedName>
        <fullName evidence="1">RecA family profile 1 domain-containing protein</fullName>
    </recommendedName>
</protein>
<dbReference type="InterPro" id="IPR013632">
    <property type="entry name" value="Rad51_C"/>
</dbReference>
<comment type="caution">
    <text evidence="2">The sequence shown here is derived from an EMBL/GenBank/DDBJ whole genome shotgun (WGS) entry which is preliminary data.</text>
</comment>
<evidence type="ECO:0000313" key="2">
    <source>
        <dbReference type="EMBL" id="KAK6590978.1"/>
    </source>
</evidence>
<keyword evidence="3" id="KW-1185">Reference proteome</keyword>
<dbReference type="GO" id="GO:0140664">
    <property type="term" value="F:ATP-dependent DNA damage sensor activity"/>
    <property type="evidence" value="ECO:0007669"/>
    <property type="project" value="InterPro"/>
</dbReference>
<organism evidence="2 3">
    <name type="scientific">Cryptosporidium xiaoi</name>
    <dbReference type="NCBI Taxonomy" id="659607"/>
    <lineage>
        <taxon>Eukaryota</taxon>
        <taxon>Sar</taxon>
        <taxon>Alveolata</taxon>
        <taxon>Apicomplexa</taxon>
        <taxon>Conoidasida</taxon>
        <taxon>Coccidia</taxon>
        <taxon>Eucoccidiorida</taxon>
        <taxon>Eimeriorina</taxon>
        <taxon>Cryptosporidiidae</taxon>
        <taxon>Cryptosporidium</taxon>
    </lineage>
</organism>
<dbReference type="SUPFAM" id="SSF52540">
    <property type="entry name" value="P-loop containing nucleoside triphosphate hydrolases"/>
    <property type="match status" value="1"/>
</dbReference>
<dbReference type="AlphaFoldDB" id="A0AAV9Y1X0"/>
<gene>
    <name evidence="2" type="ORF">RS030_111952</name>
</gene>
<evidence type="ECO:0000313" key="3">
    <source>
        <dbReference type="Proteomes" id="UP001311799"/>
    </source>
</evidence>
<dbReference type="GO" id="GO:0005657">
    <property type="term" value="C:replication fork"/>
    <property type="evidence" value="ECO:0007669"/>
    <property type="project" value="TreeGrafter"/>
</dbReference>
<dbReference type="PROSITE" id="PS50162">
    <property type="entry name" value="RECA_2"/>
    <property type="match status" value="1"/>
</dbReference>
<dbReference type="Gene3D" id="3.40.50.300">
    <property type="entry name" value="P-loop containing nucleotide triphosphate hydrolases"/>
    <property type="match status" value="1"/>
</dbReference>
<feature type="domain" description="RecA family profile 1" evidence="1">
    <location>
        <begin position="35"/>
        <end position="236"/>
    </location>
</feature>
<dbReference type="InterPro" id="IPR020588">
    <property type="entry name" value="RecA_ATP-bd"/>
</dbReference>
<dbReference type="GO" id="GO:0071140">
    <property type="term" value="P:resolution of mitotic recombination intermediates"/>
    <property type="evidence" value="ECO:0007669"/>
    <property type="project" value="TreeGrafter"/>
</dbReference>
<dbReference type="EMBL" id="JAWDEY010000002">
    <property type="protein sequence ID" value="KAK6590978.1"/>
    <property type="molecule type" value="Genomic_DNA"/>
</dbReference>
<dbReference type="Proteomes" id="UP001311799">
    <property type="component" value="Unassembled WGS sequence"/>
</dbReference>
<dbReference type="GO" id="GO:0000722">
    <property type="term" value="P:telomere maintenance via recombination"/>
    <property type="evidence" value="ECO:0007669"/>
    <property type="project" value="TreeGrafter"/>
</dbReference>
<dbReference type="GO" id="GO:0045003">
    <property type="term" value="P:double-strand break repair via synthesis-dependent strand annealing"/>
    <property type="evidence" value="ECO:0007669"/>
    <property type="project" value="TreeGrafter"/>
</dbReference>
<proteinExistence type="predicted"/>
<name>A0AAV9Y1X0_9CRYT</name>
<dbReference type="PANTHER" id="PTHR46487">
    <property type="entry name" value="DNA REPAIR PROTEIN XRCC3"/>
    <property type="match status" value="1"/>
</dbReference>
<dbReference type="Pfam" id="PF08423">
    <property type="entry name" value="Rad51"/>
    <property type="match status" value="1"/>
</dbReference>